<proteinExistence type="predicted"/>
<accession>A0A517R4F1</accession>
<feature type="compositionally biased region" description="Basic residues" evidence="1">
    <location>
        <begin position="30"/>
        <end position="55"/>
    </location>
</feature>
<keyword evidence="3" id="KW-1185">Reference proteome</keyword>
<protein>
    <submittedName>
        <fullName evidence="2">Uncharacterized protein</fullName>
    </submittedName>
</protein>
<gene>
    <name evidence="2" type="ORF">Pan189_31570</name>
</gene>
<dbReference type="KEGG" id="svp:Pan189_31570"/>
<dbReference type="OrthoDB" id="215807at2"/>
<organism evidence="2 3">
    <name type="scientific">Stratiformator vulcanicus</name>
    <dbReference type="NCBI Taxonomy" id="2527980"/>
    <lineage>
        <taxon>Bacteria</taxon>
        <taxon>Pseudomonadati</taxon>
        <taxon>Planctomycetota</taxon>
        <taxon>Planctomycetia</taxon>
        <taxon>Planctomycetales</taxon>
        <taxon>Planctomycetaceae</taxon>
        <taxon>Stratiformator</taxon>
    </lineage>
</organism>
<dbReference type="RefSeq" id="WP_145364839.1">
    <property type="nucleotide sequence ID" value="NZ_CP036268.1"/>
</dbReference>
<dbReference type="EMBL" id="CP036268">
    <property type="protein sequence ID" value="QDT38759.1"/>
    <property type="molecule type" value="Genomic_DNA"/>
</dbReference>
<sequence length="138" mass="15797">MARKTKSRVDLRREAEAAEAIDAADEKSGVKKKKKATRKKSASRARTKKEAPRKRLMWAIFNGSMKEEARFTYGERKQADEKLEQLRAKATKKLYFIQPLKVSLSDSTGTLEVELDDEMDTDDEPVKKKAKTDSDEEE</sequence>
<evidence type="ECO:0000313" key="2">
    <source>
        <dbReference type="EMBL" id="QDT38759.1"/>
    </source>
</evidence>
<name>A0A517R4F1_9PLAN</name>
<dbReference type="AlphaFoldDB" id="A0A517R4F1"/>
<reference evidence="2 3" key="1">
    <citation type="submission" date="2019-02" db="EMBL/GenBank/DDBJ databases">
        <title>Deep-cultivation of Planctomycetes and their phenomic and genomic characterization uncovers novel biology.</title>
        <authorList>
            <person name="Wiegand S."/>
            <person name="Jogler M."/>
            <person name="Boedeker C."/>
            <person name="Pinto D."/>
            <person name="Vollmers J."/>
            <person name="Rivas-Marin E."/>
            <person name="Kohn T."/>
            <person name="Peeters S.H."/>
            <person name="Heuer A."/>
            <person name="Rast P."/>
            <person name="Oberbeckmann S."/>
            <person name="Bunk B."/>
            <person name="Jeske O."/>
            <person name="Meyerdierks A."/>
            <person name="Storesund J.E."/>
            <person name="Kallscheuer N."/>
            <person name="Luecker S."/>
            <person name="Lage O.M."/>
            <person name="Pohl T."/>
            <person name="Merkel B.J."/>
            <person name="Hornburger P."/>
            <person name="Mueller R.-W."/>
            <person name="Bruemmer F."/>
            <person name="Labrenz M."/>
            <person name="Spormann A.M."/>
            <person name="Op den Camp H."/>
            <person name="Overmann J."/>
            <person name="Amann R."/>
            <person name="Jetten M.S.M."/>
            <person name="Mascher T."/>
            <person name="Medema M.H."/>
            <person name="Devos D.P."/>
            <person name="Kaster A.-K."/>
            <person name="Ovreas L."/>
            <person name="Rohde M."/>
            <person name="Galperin M.Y."/>
            <person name="Jogler C."/>
        </authorList>
    </citation>
    <scope>NUCLEOTIDE SEQUENCE [LARGE SCALE GENOMIC DNA]</scope>
    <source>
        <strain evidence="2 3">Pan189</strain>
    </source>
</reference>
<feature type="compositionally biased region" description="Basic and acidic residues" evidence="1">
    <location>
        <begin position="124"/>
        <end position="138"/>
    </location>
</feature>
<feature type="compositionally biased region" description="Basic and acidic residues" evidence="1">
    <location>
        <begin position="7"/>
        <end position="16"/>
    </location>
</feature>
<feature type="region of interest" description="Disordered" evidence="1">
    <location>
        <begin position="112"/>
        <end position="138"/>
    </location>
</feature>
<feature type="compositionally biased region" description="Acidic residues" evidence="1">
    <location>
        <begin position="113"/>
        <end position="123"/>
    </location>
</feature>
<dbReference type="Proteomes" id="UP000317318">
    <property type="component" value="Chromosome"/>
</dbReference>
<evidence type="ECO:0000256" key="1">
    <source>
        <dbReference type="SAM" id="MobiDB-lite"/>
    </source>
</evidence>
<feature type="region of interest" description="Disordered" evidence="1">
    <location>
        <begin position="1"/>
        <end position="55"/>
    </location>
</feature>
<evidence type="ECO:0000313" key="3">
    <source>
        <dbReference type="Proteomes" id="UP000317318"/>
    </source>
</evidence>